<dbReference type="Proteomes" id="UP000092024">
    <property type="component" value="Unassembled WGS sequence"/>
</dbReference>
<accession>A0A1A5YH83</accession>
<evidence type="ECO:0000256" key="9">
    <source>
        <dbReference type="HAMAP-Rule" id="MF_00148"/>
    </source>
</evidence>
<dbReference type="CDD" id="cd10027">
    <property type="entry name" value="UDG-F1-like"/>
    <property type="match status" value="1"/>
</dbReference>
<feature type="domain" description="Uracil-DNA glycosylase-like" evidence="12">
    <location>
        <begin position="50"/>
        <end position="210"/>
    </location>
</feature>
<comment type="similarity">
    <text evidence="3 9 11">Belongs to the uracil-DNA glycosylase (UDG) superfamily. UNG family.</text>
</comment>
<dbReference type="InterPro" id="IPR036895">
    <property type="entry name" value="Uracil-DNA_glycosylase-like_sf"/>
</dbReference>
<evidence type="ECO:0000256" key="10">
    <source>
        <dbReference type="PROSITE-ProRule" id="PRU10072"/>
    </source>
</evidence>
<organism evidence="13 14">
    <name type="scientific">Paenibacillus oryzae</name>
    <dbReference type="NCBI Taxonomy" id="1844972"/>
    <lineage>
        <taxon>Bacteria</taxon>
        <taxon>Bacillati</taxon>
        <taxon>Bacillota</taxon>
        <taxon>Bacilli</taxon>
        <taxon>Bacillales</taxon>
        <taxon>Paenibacillaceae</taxon>
        <taxon>Paenibacillus</taxon>
    </lineage>
</organism>
<evidence type="ECO:0000256" key="11">
    <source>
        <dbReference type="RuleBase" id="RU003780"/>
    </source>
</evidence>
<evidence type="ECO:0000256" key="5">
    <source>
        <dbReference type="ARBA" id="ARBA00018429"/>
    </source>
</evidence>
<keyword evidence="8 9" id="KW-0234">DNA repair</keyword>
<feature type="active site" description="Proton acceptor" evidence="9 10">
    <location>
        <position position="65"/>
    </location>
</feature>
<dbReference type="STRING" id="1844972.A7K91_05070"/>
<dbReference type="InterPro" id="IPR002043">
    <property type="entry name" value="UDG_fam1"/>
</dbReference>
<dbReference type="PROSITE" id="PS00130">
    <property type="entry name" value="U_DNA_GLYCOSYLASE"/>
    <property type="match status" value="1"/>
</dbReference>
<dbReference type="OrthoDB" id="9804372at2"/>
<reference evidence="13 14" key="1">
    <citation type="submission" date="2016-05" db="EMBL/GenBank/DDBJ databases">
        <title>Paenibacillus oryzae. sp. nov., isolated from the rice root.</title>
        <authorList>
            <person name="Zhang J."/>
            <person name="Zhang X."/>
        </authorList>
    </citation>
    <scope>NUCLEOTIDE SEQUENCE [LARGE SCALE GENOMIC DNA]</scope>
    <source>
        <strain evidence="13 14">1DrF-4</strain>
    </source>
</reference>
<dbReference type="SUPFAM" id="SSF52141">
    <property type="entry name" value="Uracil-DNA glycosylase-like"/>
    <property type="match status" value="1"/>
</dbReference>
<proteinExistence type="inferred from homology"/>
<dbReference type="GO" id="GO:0097510">
    <property type="term" value="P:base-excision repair, AP site formation via deaminated base removal"/>
    <property type="evidence" value="ECO:0007669"/>
    <property type="project" value="TreeGrafter"/>
</dbReference>
<keyword evidence="7 9" id="KW-0378">Hydrolase</keyword>
<comment type="catalytic activity">
    <reaction evidence="1 9 11">
        <text>Hydrolyzes single-stranded DNA or mismatched double-stranded DNA and polynucleotides, releasing free uracil.</text>
        <dbReference type="EC" id="3.2.2.27"/>
    </reaction>
</comment>
<dbReference type="FunFam" id="3.40.470.10:FF:000001">
    <property type="entry name" value="Uracil-DNA glycosylase"/>
    <property type="match status" value="1"/>
</dbReference>
<evidence type="ECO:0000259" key="12">
    <source>
        <dbReference type="SMART" id="SM00986"/>
    </source>
</evidence>
<dbReference type="NCBIfam" id="NF003591">
    <property type="entry name" value="PRK05254.1-4"/>
    <property type="match status" value="1"/>
</dbReference>
<protein>
    <recommendedName>
        <fullName evidence="5 9">Uracil-DNA glycosylase</fullName>
        <shortName evidence="9">UDG</shortName>
        <ecNumber evidence="4 9">3.2.2.27</ecNumber>
    </recommendedName>
</protein>
<dbReference type="RefSeq" id="WP_068684152.1">
    <property type="nucleotide sequence ID" value="NZ_LYPA01000064.1"/>
</dbReference>
<sequence length="224" mass="25669">MIDLPDNDWRSKLQDELEKPYLQKLWALIEPYYEEKKIYPPKEDVFNALHFTPYSKVKVLILGQDPYHGEGQSHGLCFSVRRGVKQPPSLKNIFKELETDLGHRAPAHGELEAWAKQGVLLLNTVLTVEDGQAASHQKLGWEIFTDRIISLLNERETPIVFVLWGRHAQAKKAAIDTSRHFIIESAHPSPLSARTGFFGSKPFSKANEFLMQQGIEPIDWEIRD</sequence>
<name>A0A1A5YH83_9BACL</name>
<dbReference type="InterPro" id="IPR018085">
    <property type="entry name" value="Ura-DNA_Glyclase_AS"/>
</dbReference>
<dbReference type="PANTHER" id="PTHR11264">
    <property type="entry name" value="URACIL-DNA GLYCOSYLASE"/>
    <property type="match status" value="1"/>
</dbReference>
<dbReference type="HAMAP" id="MF_00148">
    <property type="entry name" value="UDG"/>
    <property type="match status" value="1"/>
</dbReference>
<evidence type="ECO:0000256" key="4">
    <source>
        <dbReference type="ARBA" id="ARBA00012030"/>
    </source>
</evidence>
<dbReference type="AlphaFoldDB" id="A0A1A5YH83"/>
<dbReference type="NCBIfam" id="NF003589">
    <property type="entry name" value="PRK05254.1-2"/>
    <property type="match status" value="1"/>
</dbReference>
<dbReference type="EMBL" id="LYPA01000064">
    <property type="protein sequence ID" value="OBR64952.1"/>
    <property type="molecule type" value="Genomic_DNA"/>
</dbReference>
<dbReference type="GO" id="GO:0004844">
    <property type="term" value="F:uracil DNA N-glycosylase activity"/>
    <property type="evidence" value="ECO:0007669"/>
    <property type="project" value="UniProtKB-UniRule"/>
</dbReference>
<dbReference type="NCBIfam" id="NF003588">
    <property type="entry name" value="PRK05254.1-1"/>
    <property type="match status" value="1"/>
</dbReference>
<dbReference type="GO" id="GO:0005737">
    <property type="term" value="C:cytoplasm"/>
    <property type="evidence" value="ECO:0007669"/>
    <property type="project" value="UniProtKB-SubCell"/>
</dbReference>
<evidence type="ECO:0000256" key="6">
    <source>
        <dbReference type="ARBA" id="ARBA00022763"/>
    </source>
</evidence>
<evidence type="ECO:0000313" key="14">
    <source>
        <dbReference type="Proteomes" id="UP000092024"/>
    </source>
</evidence>
<evidence type="ECO:0000256" key="7">
    <source>
        <dbReference type="ARBA" id="ARBA00022801"/>
    </source>
</evidence>
<dbReference type="SMART" id="SM00986">
    <property type="entry name" value="UDG"/>
    <property type="match status" value="1"/>
</dbReference>
<evidence type="ECO:0000256" key="3">
    <source>
        <dbReference type="ARBA" id="ARBA00008184"/>
    </source>
</evidence>
<dbReference type="EC" id="3.2.2.27" evidence="4 9"/>
<gene>
    <name evidence="9" type="primary">ung</name>
    <name evidence="13" type="ORF">A7K91_05070</name>
</gene>
<keyword evidence="14" id="KW-1185">Reference proteome</keyword>
<dbReference type="Gene3D" id="3.40.470.10">
    <property type="entry name" value="Uracil-DNA glycosylase-like domain"/>
    <property type="match status" value="1"/>
</dbReference>
<dbReference type="SMART" id="SM00987">
    <property type="entry name" value="UreE_C"/>
    <property type="match status" value="1"/>
</dbReference>
<evidence type="ECO:0000256" key="2">
    <source>
        <dbReference type="ARBA" id="ARBA00002631"/>
    </source>
</evidence>
<comment type="subcellular location">
    <subcellularLocation>
        <location evidence="9">Cytoplasm</location>
    </subcellularLocation>
</comment>
<dbReference type="Pfam" id="PF03167">
    <property type="entry name" value="UDG"/>
    <property type="match status" value="1"/>
</dbReference>
<comment type="function">
    <text evidence="2 9 11">Excises uracil residues from the DNA which can arise as a result of misincorporation of dUMP residues by DNA polymerase or due to deamination of cytosine.</text>
</comment>
<keyword evidence="9" id="KW-0963">Cytoplasm</keyword>
<dbReference type="NCBIfam" id="NF003592">
    <property type="entry name" value="PRK05254.1-5"/>
    <property type="match status" value="1"/>
</dbReference>
<evidence type="ECO:0000313" key="13">
    <source>
        <dbReference type="EMBL" id="OBR64952.1"/>
    </source>
</evidence>
<keyword evidence="6 9" id="KW-0227">DNA damage</keyword>
<comment type="caution">
    <text evidence="13">The sequence shown here is derived from an EMBL/GenBank/DDBJ whole genome shotgun (WGS) entry which is preliminary data.</text>
</comment>
<evidence type="ECO:0000256" key="8">
    <source>
        <dbReference type="ARBA" id="ARBA00023204"/>
    </source>
</evidence>
<dbReference type="InterPro" id="IPR005122">
    <property type="entry name" value="Uracil-DNA_glycosylase-like"/>
</dbReference>
<dbReference type="NCBIfam" id="TIGR00628">
    <property type="entry name" value="ung"/>
    <property type="match status" value="1"/>
</dbReference>
<dbReference type="PANTHER" id="PTHR11264:SF0">
    <property type="entry name" value="URACIL-DNA GLYCOSYLASE"/>
    <property type="match status" value="1"/>
</dbReference>
<evidence type="ECO:0000256" key="1">
    <source>
        <dbReference type="ARBA" id="ARBA00001400"/>
    </source>
</evidence>